<dbReference type="InterPro" id="IPR013325">
    <property type="entry name" value="RNA_pol_sigma_r2"/>
</dbReference>
<dbReference type="InterPro" id="IPR036388">
    <property type="entry name" value="WH-like_DNA-bd_sf"/>
</dbReference>
<reference evidence="7" key="1">
    <citation type="submission" date="2023-03" db="EMBL/GenBank/DDBJ databases">
        <title>Andean soil-derived lignocellulolytic bacterial consortium as a source of novel taxa and putative plastic-active enzymes.</title>
        <authorList>
            <person name="Diaz-Garcia L."/>
            <person name="Chuvochina M."/>
            <person name="Feuerriegel G."/>
            <person name="Bunk B."/>
            <person name="Sproer C."/>
            <person name="Streit W.R."/>
            <person name="Rodriguez L.M."/>
            <person name="Overmann J."/>
            <person name="Jimenez D.J."/>
        </authorList>
    </citation>
    <scope>NUCLEOTIDE SEQUENCE</scope>
    <source>
        <strain evidence="7">MAG 3858</strain>
    </source>
</reference>
<dbReference type="Gene3D" id="1.10.10.10">
    <property type="entry name" value="Winged helix-like DNA-binding domain superfamily/Winged helix DNA-binding domain"/>
    <property type="match status" value="1"/>
</dbReference>
<evidence type="ECO:0000256" key="2">
    <source>
        <dbReference type="ARBA" id="ARBA00023015"/>
    </source>
</evidence>
<dbReference type="PANTHER" id="PTHR43133:SF46">
    <property type="entry name" value="RNA POLYMERASE SIGMA-70 FACTOR ECF SUBFAMILY"/>
    <property type="match status" value="1"/>
</dbReference>
<dbReference type="InterPro" id="IPR014327">
    <property type="entry name" value="RNA_pol_sigma70_bacteroid"/>
</dbReference>
<name>A0AAJ6BAU7_9SPHI</name>
<accession>A0AAJ6BAU7</accession>
<evidence type="ECO:0000256" key="3">
    <source>
        <dbReference type="ARBA" id="ARBA00023082"/>
    </source>
</evidence>
<dbReference type="InterPro" id="IPR039425">
    <property type="entry name" value="RNA_pol_sigma-70-like"/>
</dbReference>
<proteinExistence type="inferred from homology"/>
<dbReference type="InterPro" id="IPR014284">
    <property type="entry name" value="RNA_pol_sigma-70_dom"/>
</dbReference>
<comment type="similarity">
    <text evidence="1">Belongs to the sigma-70 factor family. ECF subfamily.</text>
</comment>
<dbReference type="GO" id="GO:0006352">
    <property type="term" value="P:DNA-templated transcription initiation"/>
    <property type="evidence" value="ECO:0007669"/>
    <property type="project" value="InterPro"/>
</dbReference>
<feature type="domain" description="RNA polymerase sigma factor 70 region 4 type 2" evidence="6">
    <location>
        <begin position="130"/>
        <end position="179"/>
    </location>
</feature>
<dbReference type="SUPFAM" id="SSF88946">
    <property type="entry name" value="Sigma2 domain of RNA polymerase sigma factors"/>
    <property type="match status" value="1"/>
</dbReference>
<dbReference type="NCBIfam" id="TIGR02985">
    <property type="entry name" value="Sig70_bacteroi1"/>
    <property type="match status" value="1"/>
</dbReference>
<dbReference type="NCBIfam" id="TIGR02937">
    <property type="entry name" value="sigma70-ECF"/>
    <property type="match status" value="1"/>
</dbReference>
<keyword evidence="2" id="KW-0805">Transcription regulation</keyword>
<organism evidence="7 8">
    <name type="scientific">Candidatus Pedobacter colombiensis</name>
    <dbReference type="NCBI Taxonomy" id="3121371"/>
    <lineage>
        <taxon>Bacteria</taxon>
        <taxon>Pseudomonadati</taxon>
        <taxon>Bacteroidota</taxon>
        <taxon>Sphingobacteriia</taxon>
        <taxon>Sphingobacteriales</taxon>
        <taxon>Sphingobacteriaceae</taxon>
        <taxon>Pedobacter</taxon>
    </lineage>
</organism>
<dbReference type="InterPro" id="IPR013324">
    <property type="entry name" value="RNA_pol_sigma_r3/r4-like"/>
</dbReference>
<evidence type="ECO:0000259" key="5">
    <source>
        <dbReference type="Pfam" id="PF04542"/>
    </source>
</evidence>
<dbReference type="GO" id="GO:0016987">
    <property type="term" value="F:sigma factor activity"/>
    <property type="evidence" value="ECO:0007669"/>
    <property type="project" value="UniProtKB-KW"/>
</dbReference>
<protein>
    <submittedName>
        <fullName evidence="7">RNA polymerase sigma-70 factor</fullName>
    </submittedName>
</protein>
<feature type="domain" description="RNA polymerase sigma-70 region 2" evidence="5">
    <location>
        <begin position="32"/>
        <end position="98"/>
    </location>
</feature>
<evidence type="ECO:0000313" key="8">
    <source>
        <dbReference type="Proteomes" id="UP001214530"/>
    </source>
</evidence>
<evidence type="ECO:0000256" key="1">
    <source>
        <dbReference type="ARBA" id="ARBA00010641"/>
    </source>
</evidence>
<gene>
    <name evidence="7" type="ORF">P0Y49_10845</name>
</gene>
<keyword evidence="4" id="KW-0804">Transcription</keyword>
<dbReference type="InterPro" id="IPR007627">
    <property type="entry name" value="RNA_pol_sigma70_r2"/>
</dbReference>
<sequence>MVRNLIINYNNSTERELIELWKKGNEEIFEYFYNRHVIKLLSIATHKVGNPDVAQELVQDTFLSLYKKKQEIREETNLAAYLYIALKKNILNHYRKESTHKKYETYVLSHRSELDHSTEWNINTKELEFQIIEEIEKLPPQCRAVFKLSRLDGMSDKTIATTLSISVNTVEQHKRKALRILRFAFKDYLGTALILYLLR</sequence>
<dbReference type="PANTHER" id="PTHR43133">
    <property type="entry name" value="RNA POLYMERASE ECF-TYPE SIGMA FACTO"/>
    <property type="match status" value="1"/>
</dbReference>
<dbReference type="Pfam" id="PF04542">
    <property type="entry name" value="Sigma70_r2"/>
    <property type="match status" value="1"/>
</dbReference>
<evidence type="ECO:0000259" key="6">
    <source>
        <dbReference type="Pfam" id="PF08281"/>
    </source>
</evidence>
<dbReference type="Gene3D" id="1.10.1740.10">
    <property type="match status" value="1"/>
</dbReference>
<dbReference type="EMBL" id="CP119313">
    <property type="protein sequence ID" value="WEK21633.1"/>
    <property type="molecule type" value="Genomic_DNA"/>
</dbReference>
<dbReference type="SUPFAM" id="SSF88659">
    <property type="entry name" value="Sigma3 and sigma4 domains of RNA polymerase sigma factors"/>
    <property type="match status" value="1"/>
</dbReference>
<evidence type="ECO:0000313" key="7">
    <source>
        <dbReference type="EMBL" id="WEK21633.1"/>
    </source>
</evidence>
<dbReference type="GO" id="GO:0003677">
    <property type="term" value="F:DNA binding"/>
    <property type="evidence" value="ECO:0007669"/>
    <property type="project" value="InterPro"/>
</dbReference>
<dbReference type="Proteomes" id="UP001214530">
    <property type="component" value="Chromosome"/>
</dbReference>
<evidence type="ECO:0000256" key="4">
    <source>
        <dbReference type="ARBA" id="ARBA00023163"/>
    </source>
</evidence>
<dbReference type="Pfam" id="PF08281">
    <property type="entry name" value="Sigma70_r4_2"/>
    <property type="match status" value="1"/>
</dbReference>
<dbReference type="InterPro" id="IPR013249">
    <property type="entry name" value="RNA_pol_sigma70_r4_t2"/>
</dbReference>
<dbReference type="AlphaFoldDB" id="A0AAJ6BAU7"/>
<keyword evidence="3" id="KW-0731">Sigma factor</keyword>